<dbReference type="GO" id="GO:0004252">
    <property type="term" value="F:serine-type endopeptidase activity"/>
    <property type="evidence" value="ECO:0007669"/>
    <property type="project" value="UniProtKB-UniRule"/>
</dbReference>
<reference evidence="9" key="1">
    <citation type="submission" date="2017-09" db="EMBL/GenBank/DDBJ databases">
        <authorList>
            <person name="Varghese N."/>
            <person name="Submissions S."/>
        </authorList>
    </citation>
    <scope>NUCLEOTIDE SEQUENCE [LARGE SCALE GENOMIC DNA]</scope>
    <source>
        <strain evidence="9">MSL47</strain>
    </source>
</reference>
<comment type="similarity">
    <text evidence="1 5 6">Belongs to the peptidase S8 family.</text>
</comment>
<dbReference type="InterPro" id="IPR015500">
    <property type="entry name" value="Peptidase_S8_subtilisin-rel"/>
</dbReference>
<dbReference type="SUPFAM" id="SSF52743">
    <property type="entry name" value="Subtilisin-like"/>
    <property type="match status" value="1"/>
</dbReference>
<feature type="active site" description="Charge relay system" evidence="5">
    <location>
        <position position="625"/>
    </location>
</feature>
<evidence type="ECO:0000313" key="8">
    <source>
        <dbReference type="EMBL" id="SNY44970.1"/>
    </source>
</evidence>
<evidence type="ECO:0000256" key="3">
    <source>
        <dbReference type="ARBA" id="ARBA00022801"/>
    </source>
</evidence>
<evidence type="ECO:0000256" key="4">
    <source>
        <dbReference type="ARBA" id="ARBA00022825"/>
    </source>
</evidence>
<evidence type="ECO:0000256" key="5">
    <source>
        <dbReference type="PROSITE-ProRule" id="PRU01240"/>
    </source>
</evidence>
<dbReference type="PROSITE" id="PS00137">
    <property type="entry name" value="SUBTILASE_HIS"/>
    <property type="match status" value="1"/>
</dbReference>
<dbReference type="AlphaFoldDB" id="A0A285IAJ6"/>
<dbReference type="EMBL" id="OBDZ01000036">
    <property type="protein sequence ID" value="SNY44970.1"/>
    <property type="molecule type" value="Genomic_DNA"/>
</dbReference>
<gene>
    <name evidence="8" type="ORF">SAMN06265827_13620</name>
</gene>
<accession>A0A285IAJ6</accession>
<dbReference type="PRINTS" id="PR00723">
    <property type="entry name" value="SUBTILISIN"/>
</dbReference>
<evidence type="ECO:0000259" key="7">
    <source>
        <dbReference type="Pfam" id="PF00082"/>
    </source>
</evidence>
<dbReference type="Gene3D" id="2.60.40.10">
    <property type="entry name" value="Immunoglobulins"/>
    <property type="match status" value="1"/>
</dbReference>
<dbReference type="PANTHER" id="PTHR43806">
    <property type="entry name" value="PEPTIDASE S8"/>
    <property type="match status" value="1"/>
</dbReference>
<keyword evidence="9" id="KW-1185">Reference proteome</keyword>
<keyword evidence="2 5" id="KW-0645">Protease</keyword>
<sequence>MRKILILLILMIAIIATGCGGGSSSSESNHKPAIKSLTDFSELAVGESKKITVEAVDKDGDALTFKWNANQGSIEGNGKSVTYTAPSTAGVDNVSLLVNDGKETVSTSFQIKIIDKLIRSLNIAKNNLMTEEKTTLTADLGEASEISWTAEQGNIEGSGKEVTYIAPSTEVNDIITLTVKDSDGNEESESIDVSIKAPYMNINLGDSNNYLFVSEEAKLIVSVDSNQNINSIEWNSSNGTITGEGQEVAYKAPNSTGIDTISVKVIGDYTSKAGSIEINIINRASLTADSGKLVSGQNLNLNVTNIDNEFVTDTKLTAEYGKINNEVYTAPDHPCQDTITLTVNYVDGKSENVSLNIEVEKLITASGMVSLHVPKHTWDDINGYDYNPYFPDAMTNRLLNGYLWHHVATGLNLVYEYNPSLIEGLAPVKVAVIDSGVDIDHPQLVDRLIEGKNYVTDADTLEYDPNNWEDNNGHGTHVAGLIGAERGDNGVIGIAPNVEIMPLKVSDNGLTGGPIVVQAIREAILQNVNIVNISIGLLDTEHLKDAIQDTYTHNIVTTASSGNSSASSLDFPAGYPETLGVGGVTIDLTKLNMSHWGEGLDFVAPAFGIVSTWNDGEDYSLEGTSQASPIIAGLSALVLGKHPSYSPDQVKAELKKYSFDLNTEGWDEYTGYGLPNAYHILSEKSVEDIIVFVGKRQGDKVERLSEEYNVTVDHPTNLSDKGEFAITETIATNDYSIFAWLDINDNGTIDLGDYLGEYDSGNIELSPLEKDYI</sequence>
<dbReference type="Pfam" id="PF17963">
    <property type="entry name" value="Big_9"/>
    <property type="match status" value="1"/>
</dbReference>
<dbReference type="PROSITE" id="PS00138">
    <property type="entry name" value="SUBTILASE_SER"/>
    <property type="match status" value="1"/>
</dbReference>
<evidence type="ECO:0000256" key="6">
    <source>
        <dbReference type="RuleBase" id="RU003355"/>
    </source>
</evidence>
<dbReference type="InterPro" id="IPR000209">
    <property type="entry name" value="Peptidase_S8/S53_dom"/>
</dbReference>
<evidence type="ECO:0000313" key="9">
    <source>
        <dbReference type="Proteomes" id="UP000219573"/>
    </source>
</evidence>
<dbReference type="PROSITE" id="PS51257">
    <property type="entry name" value="PROKAR_LIPOPROTEIN"/>
    <property type="match status" value="1"/>
</dbReference>
<keyword evidence="3 5" id="KW-0378">Hydrolase</keyword>
<evidence type="ECO:0000256" key="1">
    <source>
        <dbReference type="ARBA" id="ARBA00011073"/>
    </source>
</evidence>
<evidence type="ECO:0000256" key="2">
    <source>
        <dbReference type="ARBA" id="ARBA00022670"/>
    </source>
</evidence>
<feature type="active site" description="Charge relay system" evidence="5">
    <location>
        <position position="434"/>
    </location>
</feature>
<proteinExistence type="inferred from homology"/>
<keyword evidence="4 5" id="KW-0720">Serine protease</keyword>
<dbReference type="Gene3D" id="3.40.50.200">
    <property type="entry name" value="Peptidase S8/S53 domain"/>
    <property type="match status" value="1"/>
</dbReference>
<feature type="domain" description="Peptidase S8/S53" evidence="7">
    <location>
        <begin position="428"/>
        <end position="673"/>
    </location>
</feature>
<dbReference type="InterPro" id="IPR022398">
    <property type="entry name" value="Peptidase_S8_His-AS"/>
</dbReference>
<dbReference type="GO" id="GO:0006508">
    <property type="term" value="P:proteolysis"/>
    <property type="evidence" value="ECO:0007669"/>
    <property type="project" value="UniProtKB-KW"/>
</dbReference>
<dbReference type="InterPro" id="IPR050131">
    <property type="entry name" value="Peptidase_S8_subtilisin-like"/>
</dbReference>
<dbReference type="PROSITE" id="PS51892">
    <property type="entry name" value="SUBTILASE"/>
    <property type="match status" value="1"/>
</dbReference>
<dbReference type="PANTHER" id="PTHR43806:SF11">
    <property type="entry name" value="CEREVISIN-RELATED"/>
    <property type="match status" value="1"/>
</dbReference>
<dbReference type="InterPro" id="IPR013783">
    <property type="entry name" value="Ig-like_fold"/>
</dbReference>
<dbReference type="Proteomes" id="UP000219573">
    <property type="component" value="Unassembled WGS sequence"/>
</dbReference>
<dbReference type="InterPro" id="IPR023827">
    <property type="entry name" value="Peptidase_S8_Asp-AS"/>
</dbReference>
<dbReference type="PROSITE" id="PS00136">
    <property type="entry name" value="SUBTILASE_ASP"/>
    <property type="match status" value="1"/>
</dbReference>
<dbReference type="InterPro" id="IPR036852">
    <property type="entry name" value="Peptidase_S8/S53_dom_sf"/>
</dbReference>
<protein>
    <submittedName>
        <fullName evidence="8">Subtilase family protein</fullName>
    </submittedName>
</protein>
<name>A0A285IAJ6_9FIRM</name>
<dbReference type="OrthoDB" id="9798386at2"/>
<feature type="active site" description="Charge relay system" evidence="5">
    <location>
        <position position="474"/>
    </location>
</feature>
<dbReference type="RefSeq" id="WP_097019345.1">
    <property type="nucleotide sequence ID" value="NZ_OBDZ01000036.1"/>
</dbReference>
<dbReference type="Pfam" id="PF00082">
    <property type="entry name" value="Peptidase_S8"/>
    <property type="match status" value="1"/>
</dbReference>
<dbReference type="InterPro" id="IPR023828">
    <property type="entry name" value="Peptidase_S8_Ser-AS"/>
</dbReference>
<organism evidence="8 9">
    <name type="scientific">Orenia metallireducens</name>
    <dbReference type="NCBI Taxonomy" id="1413210"/>
    <lineage>
        <taxon>Bacteria</taxon>
        <taxon>Bacillati</taxon>
        <taxon>Bacillota</taxon>
        <taxon>Clostridia</taxon>
        <taxon>Halanaerobiales</taxon>
        <taxon>Halobacteroidaceae</taxon>
        <taxon>Orenia</taxon>
    </lineage>
</organism>